<feature type="compositionally biased region" description="Acidic residues" evidence="1">
    <location>
        <begin position="613"/>
        <end position="626"/>
    </location>
</feature>
<name>A0AAE0IC39_9PEZI</name>
<proteinExistence type="predicted"/>
<feature type="compositionally biased region" description="Acidic residues" evidence="1">
    <location>
        <begin position="548"/>
        <end position="573"/>
    </location>
</feature>
<evidence type="ECO:0000256" key="1">
    <source>
        <dbReference type="SAM" id="MobiDB-lite"/>
    </source>
</evidence>
<feature type="compositionally biased region" description="Polar residues" evidence="1">
    <location>
        <begin position="1134"/>
        <end position="1161"/>
    </location>
</feature>
<feature type="compositionally biased region" description="Low complexity" evidence="1">
    <location>
        <begin position="1177"/>
        <end position="1188"/>
    </location>
</feature>
<comment type="caution">
    <text evidence="2">The sequence shown here is derived from an EMBL/GenBank/DDBJ whole genome shotgun (WGS) entry which is preliminary data.</text>
</comment>
<evidence type="ECO:0000313" key="3">
    <source>
        <dbReference type="Proteomes" id="UP001283341"/>
    </source>
</evidence>
<feature type="compositionally biased region" description="Basic and acidic residues" evidence="1">
    <location>
        <begin position="332"/>
        <end position="343"/>
    </location>
</feature>
<feature type="region of interest" description="Disordered" evidence="1">
    <location>
        <begin position="857"/>
        <end position="1064"/>
    </location>
</feature>
<dbReference type="Gene3D" id="3.40.20.10">
    <property type="entry name" value="Severin"/>
    <property type="match status" value="1"/>
</dbReference>
<accession>A0AAE0IC39</accession>
<feature type="compositionally biased region" description="Polar residues" evidence="1">
    <location>
        <begin position="345"/>
        <end position="363"/>
    </location>
</feature>
<feature type="compositionally biased region" description="Basic and acidic residues" evidence="1">
    <location>
        <begin position="157"/>
        <end position="173"/>
    </location>
</feature>
<keyword evidence="3" id="KW-1185">Reference proteome</keyword>
<protein>
    <recommendedName>
        <fullName evidence="4">Gpi-anchored cell surface glycoprotein</fullName>
    </recommendedName>
</protein>
<reference evidence="2" key="1">
    <citation type="journal article" date="2023" name="Mol. Phylogenet. Evol.">
        <title>Genome-scale phylogeny and comparative genomics of the fungal order Sordariales.</title>
        <authorList>
            <person name="Hensen N."/>
            <person name="Bonometti L."/>
            <person name="Westerberg I."/>
            <person name="Brannstrom I.O."/>
            <person name="Guillou S."/>
            <person name="Cros-Aarteil S."/>
            <person name="Calhoun S."/>
            <person name="Haridas S."/>
            <person name="Kuo A."/>
            <person name="Mondo S."/>
            <person name="Pangilinan J."/>
            <person name="Riley R."/>
            <person name="LaButti K."/>
            <person name="Andreopoulos B."/>
            <person name="Lipzen A."/>
            <person name="Chen C."/>
            <person name="Yan M."/>
            <person name="Daum C."/>
            <person name="Ng V."/>
            <person name="Clum A."/>
            <person name="Steindorff A."/>
            <person name="Ohm R.A."/>
            <person name="Martin F."/>
            <person name="Silar P."/>
            <person name="Natvig D.O."/>
            <person name="Lalanne C."/>
            <person name="Gautier V."/>
            <person name="Ament-Velasquez S.L."/>
            <person name="Kruys A."/>
            <person name="Hutchinson M.I."/>
            <person name="Powell A.J."/>
            <person name="Barry K."/>
            <person name="Miller A.N."/>
            <person name="Grigoriev I.V."/>
            <person name="Debuchy R."/>
            <person name="Gladieux P."/>
            <person name="Hiltunen Thoren M."/>
            <person name="Johannesson H."/>
        </authorList>
    </citation>
    <scope>NUCLEOTIDE SEQUENCE</scope>
    <source>
        <strain evidence="2">CBS 118394</strain>
    </source>
</reference>
<feature type="region of interest" description="Disordered" evidence="1">
    <location>
        <begin position="149"/>
        <end position="576"/>
    </location>
</feature>
<dbReference type="Proteomes" id="UP001283341">
    <property type="component" value="Unassembled WGS sequence"/>
</dbReference>
<feature type="compositionally biased region" description="Polar residues" evidence="1">
    <location>
        <begin position="1213"/>
        <end position="1228"/>
    </location>
</feature>
<feature type="compositionally biased region" description="Polar residues" evidence="1">
    <location>
        <begin position="490"/>
        <end position="501"/>
    </location>
</feature>
<organism evidence="2 3">
    <name type="scientific">Apodospora peruviana</name>
    <dbReference type="NCBI Taxonomy" id="516989"/>
    <lineage>
        <taxon>Eukaryota</taxon>
        <taxon>Fungi</taxon>
        <taxon>Dikarya</taxon>
        <taxon>Ascomycota</taxon>
        <taxon>Pezizomycotina</taxon>
        <taxon>Sordariomycetes</taxon>
        <taxon>Sordariomycetidae</taxon>
        <taxon>Sordariales</taxon>
        <taxon>Lasiosphaeriaceae</taxon>
        <taxon>Apodospora</taxon>
    </lineage>
</organism>
<gene>
    <name evidence="2" type="ORF">B0H66DRAFT_601663</name>
</gene>
<feature type="compositionally biased region" description="Basic and acidic residues" evidence="1">
    <location>
        <begin position="1029"/>
        <end position="1050"/>
    </location>
</feature>
<feature type="region of interest" description="Disordered" evidence="1">
    <location>
        <begin position="606"/>
        <end position="727"/>
    </location>
</feature>
<sequence length="1385" mass="147395">MSLNGLDAPSVKEAHDAAVVEPGGWFLLKYASRDEIELLGRGNGGIVEIRNGIAQYEDNSPLYGFLRYRRRNVIIKFMPEDCSRLVQARATVHFNSVCDHFSPFDTSFTIANAKELKDTKLSAACSLHAASGSTSSSTSSLRRRRLMEIAEEEEEGERERKRQSVVKEEERPWTSDGDDNTPGSPKAAAVPTSEPPVKLNADLASSPEASNFSSGTEPPSFIGAPPLPSPTKSFDDTTRRLSSQSARADIYGYSSFKPRVKLGPRPSADLNGRPRTSAGTATYRPVSTIPAGFKISSKVPKKDRPQEQDEGAAESPIKKEPDPFLAASPPKIEGKASEEELARPRTSSGASNAAVSPSPSKSNFPAMPLPPATLKQSTMTPEKARLLKAMKLREKKKMMSLQPTLDLPTAETPSEPTSLTVPVQSLEPEASADSDEASEVVAENDGHLENRLSTSKADSGIGIDVGTDQASVDTHSDSHPASPMAASSDIGDSTQASSLSESTDETVLAVKDQSVLGTDSGLGSPSLSSTGGDSVGDHIPEVLQNDANPEEASELMSEAVEEEAQPVNMETEEVPEKEFVVDDFPAVEEGLSPPALPTSRFSTLLEGAQSDLETTDADAQADDTVEMAEPSPVKAADEEAARSPQIRIPVSKFSTQESKLSPANAASPTVPSIVIPPSESVDENVTSLDAPSKEEGAETGDAAETASIETRRSKSGARLEPIRTGLTPHGRVKRLSVASLSDDNDLMDELQSATLQQAKPILVSKSPISPFFSSDATLKRSTTCVETSSSTPRIVRTVSNPIRGPLLAPGDVSLTSARAVSSGAAFLHKITQQQEADLRPKSSKLGSSISQRIKALEKLSGSTGGPEATPKERPSSTFFSVRKTSGREPSRSPSVVDRANSLTRAKTVSPPESGESSPEAGKNPKRGRKGSMVSRLSVFEGGNLPRGRPESIQVTARIVRDPTQPFPKAFEPKADPVDFAPLDLKDSPLLVDLQNSSPSPAPVPIISPPEQEPLPEKKTSLFQRRLSKERRSQSQDRNTESAKEEDHETIGGRPRRRSSMTVVKDFIKDRRDSLLGGKSPSTDNLSLNISSAQLNLASPAMTTSSRSPSRPPSTHHNISFPRRLSISSRRSSIEQKSPALTTSGPISGALSPSYTAENSGESEAEGKNGNGLGDLRTGSASGSSTAGSVAPCPSPNKNSSSSRTSRFMRRLSNSLGSGRKNITPSISPTVTEEDAAEVAAAGLNAPLSSGGTVPGGMSQPPSIVAYMGDVNVQFPDNLLWKRRAMCLDSQGFVILSTVQGTVAAMPAAVMGKDRHHQAGAIKRYHMSDFKPPYTPEMEVQELPNSVVLDFVDGSGLQIACEDRAGQMNVLHILEEAHQSHTSFGQ</sequence>
<dbReference type="CDD" id="cd11282">
    <property type="entry name" value="ADF_coactosin_like"/>
    <property type="match status" value="1"/>
</dbReference>
<feature type="compositionally biased region" description="Polar residues" evidence="1">
    <location>
        <begin position="207"/>
        <end position="217"/>
    </location>
</feature>
<feature type="compositionally biased region" description="Polar residues" evidence="1">
    <location>
        <begin position="652"/>
        <end position="666"/>
    </location>
</feature>
<dbReference type="InterPro" id="IPR029006">
    <property type="entry name" value="ADF-H/Gelsolin-like_dom_sf"/>
</dbReference>
<feature type="compositionally biased region" description="Basic residues" evidence="1">
    <location>
        <begin position="386"/>
        <end position="398"/>
    </location>
</feature>
<feature type="region of interest" description="Disordered" evidence="1">
    <location>
        <begin position="1097"/>
        <end position="1233"/>
    </location>
</feature>
<feature type="compositionally biased region" description="Polar residues" evidence="1">
    <location>
        <begin position="411"/>
        <end position="423"/>
    </location>
</feature>
<evidence type="ECO:0000313" key="2">
    <source>
        <dbReference type="EMBL" id="KAK3322199.1"/>
    </source>
</evidence>
<feature type="compositionally biased region" description="Pro residues" evidence="1">
    <location>
        <begin position="999"/>
        <end position="1012"/>
    </location>
</feature>
<evidence type="ECO:0008006" key="4">
    <source>
        <dbReference type="Google" id="ProtNLM"/>
    </source>
</evidence>
<dbReference type="EMBL" id="JAUEDM010000003">
    <property type="protein sequence ID" value="KAK3322199.1"/>
    <property type="molecule type" value="Genomic_DNA"/>
</dbReference>
<feature type="compositionally biased region" description="Low complexity" evidence="1">
    <location>
        <begin position="1102"/>
        <end position="1130"/>
    </location>
</feature>
<feature type="compositionally biased region" description="Low complexity" evidence="1">
    <location>
        <begin position="909"/>
        <end position="919"/>
    </location>
</feature>
<feature type="compositionally biased region" description="Low complexity" evidence="1">
    <location>
        <begin position="667"/>
        <end position="679"/>
    </location>
</feature>
<dbReference type="SUPFAM" id="SSF55753">
    <property type="entry name" value="Actin depolymerizing proteins"/>
    <property type="match status" value="1"/>
</dbReference>
<reference evidence="2" key="2">
    <citation type="submission" date="2023-06" db="EMBL/GenBank/DDBJ databases">
        <authorList>
            <consortium name="Lawrence Berkeley National Laboratory"/>
            <person name="Haridas S."/>
            <person name="Hensen N."/>
            <person name="Bonometti L."/>
            <person name="Westerberg I."/>
            <person name="Brannstrom I.O."/>
            <person name="Guillou S."/>
            <person name="Cros-Aarteil S."/>
            <person name="Calhoun S."/>
            <person name="Kuo A."/>
            <person name="Mondo S."/>
            <person name="Pangilinan J."/>
            <person name="Riley R."/>
            <person name="Labutti K."/>
            <person name="Andreopoulos B."/>
            <person name="Lipzen A."/>
            <person name="Chen C."/>
            <person name="Yanf M."/>
            <person name="Daum C."/>
            <person name="Ng V."/>
            <person name="Clum A."/>
            <person name="Steindorff A."/>
            <person name="Ohm R."/>
            <person name="Martin F."/>
            <person name="Silar P."/>
            <person name="Natvig D."/>
            <person name="Lalanne C."/>
            <person name="Gautier V."/>
            <person name="Ament-Velasquez S.L."/>
            <person name="Kruys A."/>
            <person name="Hutchinson M.I."/>
            <person name="Powell A.J."/>
            <person name="Barry K."/>
            <person name="Miller A.N."/>
            <person name="Grigoriev I.V."/>
            <person name="Debuchy R."/>
            <person name="Gladieux P."/>
            <person name="Thoren M.H."/>
            <person name="Johannesson H."/>
        </authorList>
    </citation>
    <scope>NUCLEOTIDE SEQUENCE</scope>
    <source>
        <strain evidence="2">CBS 118394</strain>
    </source>
</reference>
<feature type="compositionally biased region" description="Low complexity" evidence="1">
    <location>
        <begin position="516"/>
        <end position="532"/>
    </location>
</feature>